<dbReference type="Gene3D" id="3.40.30.10">
    <property type="entry name" value="Glutaredoxin"/>
    <property type="match status" value="1"/>
</dbReference>
<dbReference type="AlphaFoldDB" id="A0AAV3NWC9"/>
<dbReference type="CDD" id="cd02947">
    <property type="entry name" value="TRX_family"/>
    <property type="match status" value="1"/>
</dbReference>
<keyword evidence="1" id="KW-0802">TPR repeat</keyword>
<dbReference type="Pfam" id="PF00085">
    <property type="entry name" value="Thioredoxin"/>
    <property type="match status" value="1"/>
</dbReference>
<evidence type="ECO:0000313" key="3">
    <source>
        <dbReference type="EMBL" id="GAA0143707.1"/>
    </source>
</evidence>
<dbReference type="PROSITE" id="PS50005">
    <property type="entry name" value="TPR"/>
    <property type="match status" value="1"/>
</dbReference>
<proteinExistence type="predicted"/>
<dbReference type="Pfam" id="PF13432">
    <property type="entry name" value="TPR_16"/>
    <property type="match status" value="1"/>
</dbReference>
<organism evidence="3 4">
    <name type="scientific">Lithospermum erythrorhizon</name>
    <name type="common">Purple gromwell</name>
    <name type="synonym">Lithospermum officinale var. erythrorhizon</name>
    <dbReference type="NCBI Taxonomy" id="34254"/>
    <lineage>
        <taxon>Eukaryota</taxon>
        <taxon>Viridiplantae</taxon>
        <taxon>Streptophyta</taxon>
        <taxon>Embryophyta</taxon>
        <taxon>Tracheophyta</taxon>
        <taxon>Spermatophyta</taxon>
        <taxon>Magnoliopsida</taxon>
        <taxon>eudicotyledons</taxon>
        <taxon>Gunneridae</taxon>
        <taxon>Pentapetalae</taxon>
        <taxon>asterids</taxon>
        <taxon>lamiids</taxon>
        <taxon>Boraginales</taxon>
        <taxon>Boraginaceae</taxon>
        <taxon>Boraginoideae</taxon>
        <taxon>Lithospermeae</taxon>
        <taxon>Lithospermum</taxon>
    </lineage>
</organism>
<evidence type="ECO:0000259" key="2">
    <source>
        <dbReference type="Pfam" id="PF00085"/>
    </source>
</evidence>
<dbReference type="InterPro" id="IPR036249">
    <property type="entry name" value="Thioredoxin-like_sf"/>
</dbReference>
<feature type="repeat" description="TPR" evidence="1">
    <location>
        <begin position="104"/>
        <end position="137"/>
    </location>
</feature>
<sequence>MWWVSGSGPNCGLGSGSGTNGGLVSGSGTNGRFGSGSSTIGGLGSGSGSGGILSTGSGCGGGSIWSGHARSASTGTPNVVGNICPGRGLKTGMMMPCWSTRSAVLELKRLGNESYMKGNYSESLGLYGKAIAISPGNATLHCNKAASLIGLKMLPQTLKECEEAVRLDPGYQRAHRRLGSLFLSLGLVENARKHLTFPGMQVDLIEMQKLQIVEMHILNCSDARRIHDWGSVVREIDAATASGADSSPHLFACRAETLLKLHRLDDATLSLSNMAKFEAATAPYSQLKVLGMLCETYLLVVRPQIELAQRRFDNAVTAAEKASQIDPRNPEVSLLLKNMRLVAQARSRGNDLFKSERFTEACSAYAEGLKIDPSNSILYCNRAACWYKLGSWETSVDDCDEALRLQANYSKALLRRAASYSKLECWAEAVRDYEVLKKEIPCDNEIAEKLFHAQVALRKSQGEDVSNMKFGWKVEFVLLLEQFRAAQLSQFLTTLCSRYPSMSFLKVDVNESEAIANSENIKIVPTVKIYRSGNRVKEMVCPSPEALSPQ</sequence>
<name>A0AAV3NWC9_LITER</name>
<dbReference type="Proteomes" id="UP001454036">
    <property type="component" value="Unassembled WGS sequence"/>
</dbReference>
<evidence type="ECO:0000256" key="1">
    <source>
        <dbReference type="PROSITE-ProRule" id="PRU00339"/>
    </source>
</evidence>
<dbReference type="SMART" id="SM00028">
    <property type="entry name" value="TPR"/>
    <property type="match status" value="6"/>
</dbReference>
<keyword evidence="4" id="KW-1185">Reference proteome</keyword>
<dbReference type="InterPro" id="IPR011990">
    <property type="entry name" value="TPR-like_helical_dom_sf"/>
</dbReference>
<dbReference type="PANTHER" id="PTHR46050">
    <property type="entry name" value="TPR REPEAT-CONTAINING THIOREDOXIN"/>
    <property type="match status" value="1"/>
</dbReference>
<dbReference type="SUPFAM" id="SSF48452">
    <property type="entry name" value="TPR-like"/>
    <property type="match status" value="2"/>
</dbReference>
<dbReference type="InterPro" id="IPR019734">
    <property type="entry name" value="TPR_rpt"/>
</dbReference>
<dbReference type="PANTHER" id="PTHR46050:SF3">
    <property type="entry name" value="TPR REPEAT-CONTAINING THIOREDOXIN TTL1"/>
    <property type="match status" value="1"/>
</dbReference>
<dbReference type="InterPro" id="IPR013766">
    <property type="entry name" value="Thioredoxin_domain"/>
</dbReference>
<dbReference type="InterPro" id="IPR044534">
    <property type="entry name" value="TTL1-4"/>
</dbReference>
<protein>
    <submittedName>
        <fullName evidence="3">Scaffold/adaptor protein</fullName>
    </submittedName>
</protein>
<dbReference type="GO" id="GO:0006950">
    <property type="term" value="P:response to stress"/>
    <property type="evidence" value="ECO:0007669"/>
    <property type="project" value="UniProtKB-ARBA"/>
</dbReference>
<dbReference type="GO" id="GO:0005737">
    <property type="term" value="C:cytoplasm"/>
    <property type="evidence" value="ECO:0007669"/>
    <property type="project" value="TreeGrafter"/>
</dbReference>
<dbReference type="Gene3D" id="1.25.40.10">
    <property type="entry name" value="Tetratricopeptide repeat domain"/>
    <property type="match status" value="1"/>
</dbReference>
<dbReference type="SUPFAM" id="SSF52833">
    <property type="entry name" value="Thioredoxin-like"/>
    <property type="match status" value="1"/>
</dbReference>
<evidence type="ECO:0000313" key="4">
    <source>
        <dbReference type="Proteomes" id="UP001454036"/>
    </source>
</evidence>
<dbReference type="EMBL" id="BAABME010015932">
    <property type="protein sequence ID" value="GAA0143707.1"/>
    <property type="molecule type" value="Genomic_DNA"/>
</dbReference>
<gene>
    <name evidence="3" type="ORF">LIER_35796</name>
</gene>
<reference evidence="3 4" key="1">
    <citation type="submission" date="2024-01" db="EMBL/GenBank/DDBJ databases">
        <title>The complete chloroplast genome sequence of Lithospermum erythrorhizon: insights into the phylogenetic relationship among Boraginaceae species and the maternal lineages of purple gromwells.</title>
        <authorList>
            <person name="Okada T."/>
            <person name="Watanabe K."/>
        </authorList>
    </citation>
    <scope>NUCLEOTIDE SEQUENCE [LARGE SCALE GENOMIC DNA]</scope>
</reference>
<feature type="domain" description="Thioredoxin" evidence="2">
    <location>
        <begin position="488"/>
        <end position="544"/>
    </location>
</feature>
<comment type="caution">
    <text evidence="3">The sequence shown here is derived from an EMBL/GenBank/DDBJ whole genome shotgun (WGS) entry which is preliminary data.</text>
</comment>
<accession>A0AAV3NWC9</accession>